<dbReference type="RefSeq" id="WP_115007033.1">
    <property type="nucleotide sequence ID" value="NZ_UGQU01000002.1"/>
</dbReference>
<dbReference type="AlphaFoldDB" id="A0A378TQF4"/>
<dbReference type="Proteomes" id="UP000254437">
    <property type="component" value="Unassembled WGS sequence"/>
</dbReference>
<dbReference type="Pfam" id="PF09611">
    <property type="entry name" value="Cas_Csy1"/>
    <property type="match status" value="1"/>
</dbReference>
<sequence length="465" mass="52699">MTAPTPNTNLTTDDIKRAIDEFLLAQFHKKADKELKQLAKATEAGEPTKIAQAQEALAPIQAKYQKQTWLSDAKKMATQLKFGTHISKGVHPDAKGDNITANATPCPFVGTHTLDTPSLDANGNAAALPLASFFDWQVGDIKIRQLITDKHPALVGAFHDDVAVCDDYRQIFYDTLTGKKDVPATHERNKQLFWALPDDEYHLIIPLFASALSHDVFHKINHLRYSDANKQARDNRFKGKETTAYVSVVDLATIQLGGTKPQNISQLVSRQGGKTYLLPSYPPTFTGSSDLSFAKTAKTIFGKSLAYVVKDDMDELFKLLVRVNKNHKNTIDVRTARDDILQNIILSVLQVAHAIRQKEAGWSKAYKLALHQKYWLDPKRGELDGEDKFKRNHESKNWQNDVQKDFAHWIQNELEKRLAYYQQEQKKKNKQAVELEFGRAEFEHWQKEFKDTFNASLRLGQGVLT</sequence>
<dbReference type="NCBIfam" id="TIGR02564">
    <property type="entry name" value="cas_Csy1"/>
    <property type="match status" value="1"/>
</dbReference>
<reference evidence="1 2" key="1">
    <citation type="submission" date="2018-06" db="EMBL/GenBank/DDBJ databases">
        <authorList>
            <consortium name="Pathogen Informatics"/>
            <person name="Doyle S."/>
        </authorList>
    </citation>
    <scope>NUCLEOTIDE SEQUENCE [LARGE SCALE GENOMIC DNA]</scope>
    <source>
        <strain evidence="1 2">NCTC10359</strain>
    </source>
</reference>
<evidence type="ECO:0000313" key="2">
    <source>
        <dbReference type="Proteomes" id="UP000254437"/>
    </source>
</evidence>
<accession>A0A378TQF4</accession>
<dbReference type="EMBL" id="UGQU01000002">
    <property type="protein sequence ID" value="STZ63079.1"/>
    <property type="molecule type" value="Genomic_DNA"/>
</dbReference>
<gene>
    <name evidence="1" type="ORF">NCTC10359_01492</name>
</gene>
<proteinExistence type="predicted"/>
<organism evidence="1 2">
    <name type="scientific">Moraxella lacunata</name>
    <dbReference type="NCBI Taxonomy" id="477"/>
    <lineage>
        <taxon>Bacteria</taxon>
        <taxon>Pseudomonadati</taxon>
        <taxon>Pseudomonadota</taxon>
        <taxon>Gammaproteobacteria</taxon>
        <taxon>Moraxellales</taxon>
        <taxon>Moraxellaceae</taxon>
        <taxon>Moraxella</taxon>
    </lineage>
</organism>
<protein>
    <submittedName>
        <fullName evidence="1">CRISPR type I-F/YPEST-associated protein Csy1</fullName>
    </submittedName>
</protein>
<dbReference type="InterPro" id="IPR013397">
    <property type="entry name" value="CRISPR-assoc_prot_Csy1"/>
</dbReference>
<name>A0A378TQF4_MORLA</name>
<evidence type="ECO:0000313" key="1">
    <source>
        <dbReference type="EMBL" id="STZ63079.1"/>
    </source>
</evidence>